<feature type="region of interest" description="Disordered" evidence="1">
    <location>
        <begin position="119"/>
        <end position="179"/>
    </location>
</feature>
<dbReference type="KEGG" id="pry:Prubr_02910"/>
<name>A0A810MS32_9ACTN</name>
<evidence type="ECO:0000313" key="3">
    <source>
        <dbReference type="Proteomes" id="UP000680866"/>
    </source>
</evidence>
<organism evidence="2 3">
    <name type="scientific">Polymorphospora rubra</name>
    <dbReference type="NCBI Taxonomy" id="338584"/>
    <lineage>
        <taxon>Bacteria</taxon>
        <taxon>Bacillati</taxon>
        <taxon>Actinomycetota</taxon>
        <taxon>Actinomycetes</taxon>
        <taxon>Micromonosporales</taxon>
        <taxon>Micromonosporaceae</taxon>
        <taxon>Polymorphospora</taxon>
    </lineage>
</organism>
<evidence type="ECO:0000256" key="1">
    <source>
        <dbReference type="SAM" id="MobiDB-lite"/>
    </source>
</evidence>
<reference evidence="2" key="1">
    <citation type="submission" date="2020-08" db="EMBL/GenBank/DDBJ databases">
        <title>Whole genome shotgun sequence of Polymorphospora rubra NBRC 101157.</title>
        <authorList>
            <person name="Komaki H."/>
            <person name="Tamura T."/>
        </authorList>
    </citation>
    <scope>NUCLEOTIDE SEQUENCE</scope>
    <source>
        <strain evidence="2">NBRC 101157</strain>
    </source>
</reference>
<dbReference type="AlphaFoldDB" id="A0A810MS32"/>
<sequence length="615" mass="62434">MRFSPTGDRRRIVALVALGCVAIGSAAGLATGLVSCAPAASPQARPLSTAEAQRLATMRMTNFQQARVGVRATIGDPGAEVRLIGRVDWSRALAYLSVSGPGAGERRGLLQAAPGVLATRPADTAPDDGTPTGTGAVGTVRPADGSAPGTPTGNAVSTAPPDVPPADGWRIERFTASGPDTGPVESFLALLFAIAHDRADAADLIERSESRWLGRDRAGGATVDVLLGPAVPPQPKPTGTDAPSTPAAPGTGTAAPAGTAAPSGTARSAPPPAAAPSGTPGTSAGPSGTAAPRAGTPTPGGSPGGAPAGDGSASAGVDTPRTGGAATTGPAGGPTSARPAETSLAAMGGAVRYWLDGDARLHRFEALLAGNRPVNAHLDRADDAGITAIDALGGRPVEPRAVTAEEADLLSRMRQRNRALGGGKVTFALPTVPTANLRGTGLVDWRNTVAYVAVGDLDKPGETALIRADRTGPAIRVAPQRVTADRQPPVPPPTDRSWTHVDWRQRGDAQGALDVDVLLTELLALGTGARDDAAALRRSAIRLRTDRVDDTAVTVFEVGRPGQAGAARPGQGRLRYWVDSSGALRRLELRTRTGAFAQLDVDPGRVAYVRPVPRA</sequence>
<feature type="compositionally biased region" description="Low complexity" evidence="1">
    <location>
        <begin position="237"/>
        <end position="268"/>
    </location>
</feature>
<gene>
    <name evidence="2" type="ORF">Prubr_02910</name>
</gene>
<feature type="region of interest" description="Disordered" evidence="1">
    <location>
        <begin position="225"/>
        <end position="340"/>
    </location>
</feature>
<feature type="compositionally biased region" description="Low complexity" evidence="1">
    <location>
        <begin position="309"/>
        <end position="340"/>
    </location>
</feature>
<feature type="compositionally biased region" description="Low complexity" evidence="1">
    <location>
        <begin position="119"/>
        <end position="143"/>
    </location>
</feature>
<proteinExistence type="predicted"/>
<feature type="compositionally biased region" description="Low complexity" evidence="1">
    <location>
        <begin position="275"/>
        <end position="299"/>
    </location>
</feature>
<dbReference type="Proteomes" id="UP000680866">
    <property type="component" value="Chromosome"/>
</dbReference>
<dbReference type="RefSeq" id="WP_212820854.1">
    <property type="nucleotide sequence ID" value="NZ_AP023359.1"/>
</dbReference>
<accession>A0A810MS32</accession>
<evidence type="ECO:0000313" key="2">
    <source>
        <dbReference type="EMBL" id="BCJ63270.1"/>
    </source>
</evidence>
<keyword evidence="3" id="KW-1185">Reference proteome</keyword>
<protein>
    <submittedName>
        <fullName evidence="2">Uncharacterized protein</fullName>
    </submittedName>
</protein>
<dbReference type="EMBL" id="AP023359">
    <property type="protein sequence ID" value="BCJ63270.1"/>
    <property type="molecule type" value="Genomic_DNA"/>
</dbReference>